<comment type="caution">
    <text evidence="5">The sequence shown here is derived from an EMBL/GenBank/DDBJ whole genome shotgun (WGS) entry which is preliminary data.</text>
</comment>
<name>A0A9P9JFF1_9HYPO</name>
<dbReference type="GO" id="GO:0004301">
    <property type="term" value="F:epoxide hydrolase activity"/>
    <property type="evidence" value="ECO:0007669"/>
    <property type="project" value="TreeGrafter"/>
</dbReference>
<proteinExistence type="inferred from homology"/>
<feature type="domain" description="Epoxide hydrolase N-terminal" evidence="4">
    <location>
        <begin position="21"/>
        <end position="127"/>
    </location>
</feature>
<feature type="compositionally biased region" description="Polar residues" evidence="3">
    <location>
        <begin position="528"/>
        <end position="539"/>
    </location>
</feature>
<dbReference type="SUPFAM" id="SSF53474">
    <property type="entry name" value="alpha/beta-Hydrolases"/>
    <property type="match status" value="1"/>
</dbReference>
<keyword evidence="2 5" id="KW-0378">Hydrolase</keyword>
<evidence type="ECO:0000313" key="6">
    <source>
        <dbReference type="Proteomes" id="UP000738349"/>
    </source>
</evidence>
<keyword evidence="6" id="KW-1185">Reference proteome</keyword>
<dbReference type="OrthoDB" id="7130006at2759"/>
<dbReference type="GO" id="GO:0097176">
    <property type="term" value="P:epoxide metabolic process"/>
    <property type="evidence" value="ECO:0007669"/>
    <property type="project" value="TreeGrafter"/>
</dbReference>
<dbReference type="Pfam" id="PF06441">
    <property type="entry name" value="EHN"/>
    <property type="match status" value="1"/>
</dbReference>
<reference evidence="5" key="1">
    <citation type="journal article" date="2021" name="Nat. Commun.">
        <title>Genetic determinants of endophytism in the Arabidopsis root mycobiome.</title>
        <authorList>
            <person name="Mesny F."/>
            <person name="Miyauchi S."/>
            <person name="Thiergart T."/>
            <person name="Pickel B."/>
            <person name="Atanasova L."/>
            <person name="Karlsson M."/>
            <person name="Huettel B."/>
            <person name="Barry K.W."/>
            <person name="Haridas S."/>
            <person name="Chen C."/>
            <person name="Bauer D."/>
            <person name="Andreopoulos W."/>
            <person name="Pangilinan J."/>
            <person name="LaButti K."/>
            <person name="Riley R."/>
            <person name="Lipzen A."/>
            <person name="Clum A."/>
            <person name="Drula E."/>
            <person name="Henrissat B."/>
            <person name="Kohler A."/>
            <person name="Grigoriev I.V."/>
            <person name="Martin F.M."/>
            <person name="Hacquard S."/>
        </authorList>
    </citation>
    <scope>NUCLEOTIDE SEQUENCE</scope>
    <source>
        <strain evidence="5">MPI-CAGE-AT-0147</strain>
    </source>
</reference>
<comment type="similarity">
    <text evidence="1">Belongs to the peptidase S33 family.</text>
</comment>
<evidence type="ECO:0000256" key="3">
    <source>
        <dbReference type="SAM" id="MobiDB-lite"/>
    </source>
</evidence>
<evidence type="ECO:0000313" key="5">
    <source>
        <dbReference type="EMBL" id="KAH7165952.1"/>
    </source>
</evidence>
<dbReference type="InterPro" id="IPR029058">
    <property type="entry name" value="AB_hydrolase_fold"/>
</dbReference>
<evidence type="ECO:0000256" key="1">
    <source>
        <dbReference type="ARBA" id="ARBA00010088"/>
    </source>
</evidence>
<organism evidence="5 6">
    <name type="scientific">Dactylonectria macrodidyma</name>
    <dbReference type="NCBI Taxonomy" id="307937"/>
    <lineage>
        <taxon>Eukaryota</taxon>
        <taxon>Fungi</taxon>
        <taxon>Dikarya</taxon>
        <taxon>Ascomycota</taxon>
        <taxon>Pezizomycotina</taxon>
        <taxon>Sordariomycetes</taxon>
        <taxon>Hypocreomycetidae</taxon>
        <taxon>Hypocreales</taxon>
        <taxon>Nectriaceae</taxon>
        <taxon>Dactylonectria</taxon>
    </lineage>
</organism>
<evidence type="ECO:0000256" key="2">
    <source>
        <dbReference type="ARBA" id="ARBA00022801"/>
    </source>
</evidence>
<feature type="compositionally biased region" description="Pro residues" evidence="3">
    <location>
        <begin position="456"/>
        <end position="473"/>
    </location>
</feature>
<feature type="region of interest" description="Disordered" evidence="3">
    <location>
        <begin position="449"/>
        <end position="539"/>
    </location>
</feature>
<protein>
    <submittedName>
        <fullName evidence="5">Alpha/Beta hydrolase protein</fullName>
    </submittedName>
</protein>
<sequence>MARDDPAQTAPAGGSGNEIFPYRIHVSNKYLDITRQKLELTRLPHEPRSREWWEPKPQVESLIDYWQEHYSWSKHEEKLNAAVPQFRTSFQTPPPQSAVRIHFIHVRSPHANAVPLLLIPPFPLTNLSLTHLVSPLTGPQDAAAQQPFHLVIPALPGLGFSDPLPNSAPPISTTASMLDGLMKRLGYQRYIATNTSSASLSPAKIDWRLVKHLSQHYLDSCLGAHLISPPLDSPKIQQSAVEWGKWTLARIFSSPILGYSKDDFSAKTKPDKSQSKGKKTLLIGQLSSGGWEPNTPAYALCDSPTGLLLCVLKTLRTLGPKRELKPDDIITLTQLIWLPGPEAALRFWALCSSQIEPVETKKPSRKPRVAVTVFLGNDEQSDQQKTLPQPAKNEYACPGWARTEFQVLHSNRVTGKPGFLAWDRPEVIVDGVRDLAKAVLAVDKSLKVSDEASTVPQPPAAPIERPPTTPAPAPADLSGSTVQGTFGAIPESTEEGVPETPGKNPLMPGFKEADPSKGKHLAVPQTPKRPSSSGQQVDT</sequence>
<dbReference type="PANTHER" id="PTHR21661">
    <property type="entry name" value="EPOXIDE HYDROLASE 1-RELATED"/>
    <property type="match status" value="1"/>
</dbReference>
<dbReference type="Gene3D" id="3.40.50.1820">
    <property type="entry name" value="alpha/beta hydrolase"/>
    <property type="match status" value="1"/>
</dbReference>
<dbReference type="AlphaFoldDB" id="A0A9P9JFF1"/>
<dbReference type="EMBL" id="JAGMUV010000003">
    <property type="protein sequence ID" value="KAH7165952.1"/>
    <property type="molecule type" value="Genomic_DNA"/>
</dbReference>
<dbReference type="Proteomes" id="UP000738349">
    <property type="component" value="Unassembled WGS sequence"/>
</dbReference>
<evidence type="ECO:0000259" key="4">
    <source>
        <dbReference type="Pfam" id="PF06441"/>
    </source>
</evidence>
<accession>A0A9P9JFF1</accession>
<gene>
    <name evidence="5" type="ORF">EDB81DRAFT_780778</name>
</gene>
<dbReference type="InterPro" id="IPR010497">
    <property type="entry name" value="Epoxide_hydro_N"/>
</dbReference>
<dbReference type="PANTHER" id="PTHR21661:SF71">
    <property type="entry name" value="EPOXIDE HYDROLASE N-TERMINAL DOMAIN-CONTAINING PROTEIN"/>
    <property type="match status" value="1"/>
</dbReference>